<organism evidence="1">
    <name type="scientific">Brassica cretica</name>
    <name type="common">Mustard</name>
    <dbReference type="NCBI Taxonomy" id="69181"/>
    <lineage>
        <taxon>Eukaryota</taxon>
        <taxon>Viridiplantae</taxon>
        <taxon>Streptophyta</taxon>
        <taxon>Embryophyta</taxon>
        <taxon>Tracheophyta</taxon>
        <taxon>Spermatophyta</taxon>
        <taxon>Magnoliopsida</taxon>
        <taxon>eudicotyledons</taxon>
        <taxon>Gunneridae</taxon>
        <taxon>Pentapetalae</taxon>
        <taxon>rosids</taxon>
        <taxon>malvids</taxon>
        <taxon>Brassicales</taxon>
        <taxon>Brassicaceae</taxon>
        <taxon>Brassiceae</taxon>
        <taxon>Brassica</taxon>
    </lineage>
</organism>
<gene>
    <name evidence="1" type="ORF">F2Q70_00009137</name>
</gene>
<evidence type="ECO:0000313" key="1">
    <source>
        <dbReference type="EMBL" id="KAF2615678.1"/>
    </source>
</evidence>
<sequence length="148" mass="15662">MVPDAQPPASVWAWENVALGLLQDVQYWGIRLSIDTPFSPSIDATTELSIDVPSSKFYRAGLNCSLGITRFSSISVGVRCDISSARRDGLSKIILGGVPLSGVTRVGLCSGRLKELPRSGDSSAKGWRMLFEDGGDPTGITCQSSGLG</sequence>
<reference evidence="1" key="1">
    <citation type="submission" date="2019-12" db="EMBL/GenBank/DDBJ databases">
        <title>Genome sequencing and annotation of Brassica cretica.</title>
        <authorList>
            <person name="Studholme D.J."/>
            <person name="Sarris P.F."/>
        </authorList>
    </citation>
    <scope>NUCLEOTIDE SEQUENCE</scope>
    <source>
        <strain evidence="1">PFS-102/07</strain>
        <tissue evidence="1">Leaf</tissue>
    </source>
</reference>
<protein>
    <submittedName>
        <fullName evidence="1">Uncharacterized protein</fullName>
    </submittedName>
</protein>
<dbReference type="EMBL" id="QGKY02000089">
    <property type="protein sequence ID" value="KAF2615678.1"/>
    <property type="molecule type" value="Genomic_DNA"/>
</dbReference>
<comment type="caution">
    <text evidence="1">The sequence shown here is derived from an EMBL/GenBank/DDBJ whole genome shotgun (WGS) entry which is preliminary data.</text>
</comment>
<proteinExistence type="predicted"/>
<name>A0A8S9MC26_BRACR</name>
<dbReference type="AlphaFoldDB" id="A0A8S9MC26"/>
<accession>A0A8S9MC26</accession>